<dbReference type="InterPro" id="IPR039539">
    <property type="entry name" value="Ras_GTPase_bind_prot"/>
</dbReference>
<dbReference type="PANTHER" id="PTHR10693">
    <property type="entry name" value="RAS GTPASE-ACTIVATING PROTEIN-BINDING PROTEIN"/>
    <property type="match status" value="1"/>
</dbReference>
<feature type="compositionally biased region" description="Polar residues" evidence="3">
    <location>
        <begin position="484"/>
        <end position="506"/>
    </location>
</feature>
<dbReference type="Pfam" id="PF02136">
    <property type="entry name" value="NTF2"/>
    <property type="match status" value="1"/>
</dbReference>
<dbReference type="Gene3D" id="3.10.450.50">
    <property type="match status" value="1"/>
</dbReference>
<dbReference type="InterPro" id="IPR035979">
    <property type="entry name" value="RBD_domain_sf"/>
</dbReference>
<dbReference type="InterPro" id="IPR018222">
    <property type="entry name" value="Nuclear_transport_factor_2_euk"/>
</dbReference>
<sequence length="506" mass="56044">MANSVTQTTTTAAQSSQDVGLIFVREYYTFLNKKPSRLHAFYSKDSLFVRGDEGAITETAKGQEEICKKIEECKFEDCKVLVTQVDSQLSVNDGILIHVLGEMCNQNGPSQKFSQTFFLATQPNGYYVLNDIFRFLKDEVQIDYYSYEEGEAKKTSTTQPVSADATTTIKTPEIVKNEQMPVNVEEKKEKVEEPVKEEKVTKKEPAKEKEKKEEKNIEKTKKPETPAELAEASSPILTSPIPSKVSTPAKEIIEPVVEEKKKTKSDLKQSNKQKQEPEKSGNKPAVPKTWAHLTAAAATASNISTATNVPAAEESTVAPTPVAPATVTPATVTPATVAPIATSPVINNAEKPIQHQSHHQQQHHHKNQAPRSKDSITQIFVKQVYESVNEEQLKEAFTKIGAVKHINISRPKNCAFVEFTSPESVQKALAQHKVPLSSGSIVLAEERRFSSNQSGNRYNQGRNQNYSNVSGNFERRPNSHRRQGQNARNSATGTNKSKNTPNGNQK</sequence>
<dbReference type="FunFam" id="3.10.450.50:FF:000003">
    <property type="entry name" value="Nuclear transport factor 2 family protein"/>
    <property type="match status" value="1"/>
</dbReference>
<feature type="region of interest" description="Disordered" evidence="3">
    <location>
        <begin position="451"/>
        <end position="506"/>
    </location>
</feature>
<dbReference type="OrthoDB" id="339151at2759"/>
<evidence type="ECO:0000313" key="6">
    <source>
        <dbReference type="EMBL" id="KAG1305892.1"/>
    </source>
</evidence>
<dbReference type="GO" id="GO:0005829">
    <property type="term" value="C:cytosol"/>
    <property type="evidence" value="ECO:0007669"/>
    <property type="project" value="TreeGrafter"/>
</dbReference>
<dbReference type="GO" id="GO:1990861">
    <property type="term" value="C:Ubp3-Bre5 deubiquitination complex"/>
    <property type="evidence" value="ECO:0007669"/>
    <property type="project" value="TreeGrafter"/>
</dbReference>
<feature type="region of interest" description="Disordered" evidence="3">
    <location>
        <begin position="352"/>
        <end position="373"/>
    </location>
</feature>
<name>A0A9P6X5N6_RHIOR</name>
<dbReference type="GO" id="GO:0003729">
    <property type="term" value="F:mRNA binding"/>
    <property type="evidence" value="ECO:0007669"/>
    <property type="project" value="TreeGrafter"/>
</dbReference>
<feature type="domain" description="RRM" evidence="4">
    <location>
        <begin position="377"/>
        <end position="456"/>
    </location>
</feature>
<dbReference type="GO" id="GO:0016579">
    <property type="term" value="P:protein deubiquitination"/>
    <property type="evidence" value="ECO:0007669"/>
    <property type="project" value="TreeGrafter"/>
</dbReference>
<dbReference type="SUPFAM" id="SSF54928">
    <property type="entry name" value="RNA-binding domain, RBD"/>
    <property type="match status" value="1"/>
</dbReference>
<dbReference type="CDD" id="cd00780">
    <property type="entry name" value="NTF2"/>
    <property type="match status" value="1"/>
</dbReference>
<feature type="region of interest" description="Disordered" evidence="3">
    <location>
        <begin position="151"/>
        <end position="286"/>
    </location>
</feature>
<gene>
    <name evidence="6" type="ORF">G6F64_008019</name>
</gene>
<dbReference type="PROSITE" id="PS50102">
    <property type="entry name" value="RRM"/>
    <property type="match status" value="1"/>
</dbReference>
<feature type="compositionally biased region" description="Basic residues" evidence="3">
    <location>
        <begin position="356"/>
        <end position="368"/>
    </location>
</feature>
<comment type="caution">
    <text evidence="6">The sequence shown here is derived from an EMBL/GenBank/DDBJ whole genome shotgun (WGS) entry which is preliminary data.</text>
</comment>
<dbReference type="SUPFAM" id="SSF54427">
    <property type="entry name" value="NTF2-like"/>
    <property type="match status" value="1"/>
</dbReference>
<feature type="compositionally biased region" description="Basic and acidic residues" evidence="3">
    <location>
        <begin position="251"/>
        <end position="281"/>
    </location>
</feature>
<evidence type="ECO:0000259" key="5">
    <source>
        <dbReference type="PROSITE" id="PS50177"/>
    </source>
</evidence>
<dbReference type="GO" id="GO:1990904">
    <property type="term" value="C:ribonucleoprotein complex"/>
    <property type="evidence" value="ECO:0007669"/>
    <property type="project" value="TreeGrafter"/>
</dbReference>
<feature type="compositionally biased region" description="Polar residues" evidence="3">
    <location>
        <begin position="235"/>
        <end position="246"/>
    </location>
</feature>
<dbReference type="InterPro" id="IPR012677">
    <property type="entry name" value="Nucleotide-bd_a/b_plait_sf"/>
</dbReference>
<keyword evidence="7" id="KW-1185">Reference proteome</keyword>
<evidence type="ECO:0000256" key="1">
    <source>
        <dbReference type="ARBA" id="ARBA00022884"/>
    </source>
</evidence>
<protein>
    <recommendedName>
        <fullName evidence="8">NTF2-domain-containing protein</fullName>
    </recommendedName>
</protein>
<feature type="compositionally biased region" description="Basic and acidic residues" evidence="3">
    <location>
        <begin position="184"/>
        <end position="225"/>
    </location>
</feature>
<dbReference type="AlphaFoldDB" id="A0A9P6X5N6"/>
<dbReference type="InterPro" id="IPR002075">
    <property type="entry name" value="NTF2_dom"/>
</dbReference>
<organism evidence="6 7">
    <name type="scientific">Rhizopus oryzae</name>
    <name type="common">Mucormycosis agent</name>
    <name type="synonym">Rhizopus arrhizus var. delemar</name>
    <dbReference type="NCBI Taxonomy" id="64495"/>
    <lineage>
        <taxon>Eukaryota</taxon>
        <taxon>Fungi</taxon>
        <taxon>Fungi incertae sedis</taxon>
        <taxon>Mucoromycota</taxon>
        <taxon>Mucoromycotina</taxon>
        <taxon>Mucoromycetes</taxon>
        <taxon>Mucorales</taxon>
        <taxon>Mucorineae</taxon>
        <taxon>Rhizopodaceae</taxon>
        <taxon>Rhizopus</taxon>
    </lineage>
</organism>
<feature type="compositionally biased region" description="Polar residues" evidence="3">
    <location>
        <begin position="155"/>
        <end position="170"/>
    </location>
</feature>
<dbReference type="EMBL" id="JAANQT010001255">
    <property type="protein sequence ID" value="KAG1305892.1"/>
    <property type="molecule type" value="Genomic_DNA"/>
</dbReference>
<evidence type="ECO:0000313" key="7">
    <source>
        <dbReference type="Proteomes" id="UP000716291"/>
    </source>
</evidence>
<dbReference type="Gene3D" id="3.30.70.330">
    <property type="match status" value="1"/>
</dbReference>
<dbReference type="InterPro" id="IPR032710">
    <property type="entry name" value="NTF2-like_dom_sf"/>
</dbReference>
<evidence type="ECO:0000256" key="2">
    <source>
        <dbReference type="PROSITE-ProRule" id="PRU00176"/>
    </source>
</evidence>
<dbReference type="PROSITE" id="PS50177">
    <property type="entry name" value="NTF2_DOMAIN"/>
    <property type="match status" value="1"/>
</dbReference>
<dbReference type="Pfam" id="PF00076">
    <property type="entry name" value="RRM_1"/>
    <property type="match status" value="1"/>
</dbReference>
<evidence type="ECO:0008006" key="8">
    <source>
        <dbReference type="Google" id="ProtNLM"/>
    </source>
</evidence>
<feature type="compositionally biased region" description="Polar residues" evidence="3">
    <location>
        <begin position="451"/>
        <end position="471"/>
    </location>
</feature>
<feature type="domain" description="NTF2" evidence="5">
    <location>
        <begin position="19"/>
        <end position="135"/>
    </location>
</feature>
<dbReference type="GO" id="GO:0034517">
    <property type="term" value="P:ribophagy"/>
    <property type="evidence" value="ECO:0007669"/>
    <property type="project" value="TreeGrafter"/>
</dbReference>
<dbReference type="SMART" id="SM00360">
    <property type="entry name" value="RRM"/>
    <property type="match status" value="1"/>
</dbReference>
<reference evidence="6" key="1">
    <citation type="journal article" date="2020" name="Microb. Genom.">
        <title>Genetic diversity of clinical and environmental Mucorales isolates obtained from an investigation of mucormycosis cases among solid organ transplant recipients.</title>
        <authorList>
            <person name="Nguyen M.H."/>
            <person name="Kaul D."/>
            <person name="Muto C."/>
            <person name="Cheng S.J."/>
            <person name="Richter R.A."/>
            <person name="Bruno V.M."/>
            <person name="Liu G."/>
            <person name="Beyhan S."/>
            <person name="Sundermann A.J."/>
            <person name="Mounaud S."/>
            <person name="Pasculle A.W."/>
            <person name="Nierman W.C."/>
            <person name="Driscoll E."/>
            <person name="Cumbie R."/>
            <person name="Clancy C.J."/>
            <person name="Dupont C.L."/>
        </authorList>
    </citation>
    <scope>NUCLEOTIDE SEQUENCE</scope>
    <source>
        <strain evidence="6">GL11</strain>
    </source>
</reference>
<dbReference type="Proteomes" id="UP000716291">
    <property type="component" value="Unassembled WGS sequence"/>
</dbReference>
<dbReference type="CDD" id="cd00590">
    <property type="entry name" value="RRM_SF"/>
    <property type="match status" value="1"/>
</dbReference>
<proteinExistence type="predicted"/>
<evidence type="ECO:0000256" key="3">
    <source>
        <dbReference type="SAM" id="MobiDB-lite"/>
    </source>
</evidence>
<keyword evidence="1 2" id="KW-0694">RNA-binding</keyword>
<dbReference type="InterPro" id="IPR000504">
    <property type="entry name" value="RRM_dom"/>
</dbReference>
<accession>A0A9P6X5N6</accession>
<dbReference type="PANTHER" id="PTHR10693:SF20">
    <property type="entry name" value="AT27578P"/>
    <property type="match status" value="1"/>
</dbReference>
<evidence type="ECO:0000259" key="4">
    <source>
        <dbReference type="PROSITE" id="PS50102"/>
    </source>
</evidence>